<gene>
    <name evidence="4" type="ORF">BTO15_12630</name>
</gene>
<accession>A0ABN5F6X6</accession>
<evidence type="ECO:0000313" key="4">
    <source>
        <dbReference type="EMBL" id="AUC22881.1"/>
    </source>
</evidence>
<dbReference type="RefSeq" id="WP_165733449.1">
    <property type="nucleotide sequence ID" value="NZ_CP019336.1"/>
</dbReference>
<dbReference type="InterPro" id="IPR029058">
    <property type="entry name" value="AB_hydrolase_fold"/>
</dbReference>
<name>A0ABN5F6X6_9FLAO</name>
<proteinExistence type="predicted"/>
<feature type="domain" description="BD-FAE-like" evidence="3">
    <location>
        <begin position="58"/>
        <end position="260"/>
    </location>
</feature>
<feature type="chain" id="PRO_5047322636" evidence="2">
    <location>
        <begin position="20"/>
        <end position="303"/>
    </location>
</feature>
<dbReference type="PANTHER" id="PTHR48081:SF6">
    <property type="entry name" value="PEPTIDASE S9 PROLYL OLIGOPEPTIDASE CATALYTIC DOMAIN-CONTAINING PROTEIN"/>
    <property type="match status" value="1"/>
</dbReference>
<dbReference type="EMBL" id="CP019336">
    <property type="protein sequence ID" value="AUC22881.1"/>
    <property type="molecule type" value="Genomic_DNA"/>
</dbReference>
<keyword evidence="2" id="KW-0732">Signal</keyword>
<dbReference type="Gene3D" id="3.40.50.1820">
    <property type="entry name" value="alpha/beta hydrolase"/>
    <property type="match status" value="1"/>
</dbReference>
<evidence type="ECO:0000259" key="3">
    <source>
        <dbReference type="Pfam" id="PF20434"/>
    </source>
</evidence>
<reference evidence="4 5" key="1">
    <citation type="submission" date="2017-02" db="EMBL/GenBank/DDBJ databases">
        <title>Trade-off between light-utilization and light-protection in marine flavobacteria.</title>
        <authorList>
            <person name="Kumagai Y."/>
            <person name="Yoshizawa S."/>
            <person name="Kogure K."/>
            <person name="Iwasaki W."/>
        </authorList>
    </citation>
    <scope>NUCLEOTIDE SEQUENCE [LARGE SCALE GENOMIC DNA]</scope>
    <source>
        <strain evidence="4 5">KCTC 23670</strain>
    </source>
</reference>
<organism evidence="4 5">
    <name type="scientific">Polaribacter sejongensis</name>
    <dbReference type="NCBI Taxonomy" id="985043"/>
    <lineage>
        <taxon>Bacteria</taxon>
        <taxon>Pseudomonadati</taxon>
        <taxon>Bacteroidota</taxon>
        <taxon>Flavobacteriia</taxon>
        <taxon>Flavobacteriales</taxon>
        <taxon>Flavobacteriaceae</taxon>
    </lineage>
</organism>
<evidence type="ECO:0000256" key="2">
    <source>
        <dbReference type="SAM" id="SignalP"/>
    </source>
</evidence>
<dbReference type="InterPro" id="IPR050300">
    <property type="entry name" value="GDXG_lipolytic_enzyme"/>
</dbReference>
<keyword evidence="5" id="KW-1185">Reference proteome</keyword>
<evidence type="ECO:0000313" key="5">
    <source>
        <dbReference type="Proteomes" id="UP000232721"/>
    </source>
</evidence>
<dbReference type="Pfam" id="PF20434">
    <property type="entry name" value="BD-FAE"/>
    <property type="match status" value="1"/>
</dbReference>
<protein>
    <submittedName>
        <fullName evidence="4">Esterase</fullName>
    </submittedName>
</protein>
<feature type="signal peptide" evidence="2">
    <location>
        <begin position="1"/>
        <end position="19"/>
    </location>
</feature>
<sequence>MKLRLIFLFMIISFGQLQAQNEVISLWKIVPNSIETSEEEFIEHGDIIKISKVKKPTLEIYAPSKRNATDKAVLIYPGGGYTMLAYDWEGTEIAKWFNSKGITAFVLKYRLPNSKSQKTPNEAPLQDAQRAMRWVRFNADKFGINPNKIGVIGFSAGGHLASTLGTQFDTDNNFKEESIDTISARPDFMALIYPVITMKDDYTHKGSRNQLIGKTPTKELIEQYSNELQVTENTPPTFLVHSSNDNAVPVENSIQFYKALNDKKVKVEMHIYPYGGHGFSLAINQKGYLHTWLDRLDDWLKTM</sequence>
<dbReference type="InterPro" id="IPR049492">
    <property type="entry name" value="BD-FAE-like_dom"/>
</dbReference>
<dbReference type="Proteomes" id="UP000232721">
    <property type="component" value="Chromosome"/>
</dbReference>
<dbReference type="PANTHER" id="PTHR48081">
    <property type="entry name" value="AB HYDROLASE SUPERFAMILY PROTEIN C4A8.06C"/>
    <property type="match status" value="1"/>
</dbReference>
<evidence type="ECO:0000256" key="1">
    <source>
        <dbReference type="ARBA" id="ARBA00022801"/>
    </source>
</evidence>
<dbReference type="SUPFAM" id="SSF53474">
    <property type="entry name" value="alpha/beta-Hydrolases"/>
    <property type="match status" value="1"/>
</dbReference>
<keyword evidence="1" id="KW-0378">Hydrolase</keyword>